<dbReference type="KEGG" id="sgf:HEP81_04663"/>
<gene>
    <name evidence="2" type="ORF">HEP81_04663</name>
</gene>
<feature type="region of interest" description="Disordered" evidence="1">
    <location>
        <begin position="1"/>
        <end position="23"/>
    </location>
</feature>
<proteinExistence type="predicted"/>
<dbReference type="AlphaFoldDB" id="A0A7H1Q3Q5"/>
<evidence type="ECO:0000256" key="1">
    <source>
        <dbReference type="SAM" id="MobiDB-lite"/>
    </source>
</evidence>
<reference evidence="2 3" key="1">
    <citation type="submission" date="2020-04" db="EMBL/GenBank/DDBJ databases">
        <title>Characterization and engineering of Streptomyces griseofuscus DSM40191 as a potential heterologous host for expression of BGCs.</title>
        <authorList>
            <person name="Gren T."/>
            <person name="Whitford C.M."/>
            <person name="Mohite O.S."/>
            <person name="Joergensen T.S."/>
            <person name="Nielsen J.B."/>
            <person name="Lee S.Y."/>
            <person name="Weber T."/>
        </authorList>
    </citation>
    <scope>NUCLEOTIDE SEQUENCE [LARGE SCALE GENOMIC DNA]</scope>
    <source>
        <strain evidence="2 3">DSM 40191</strain>
    </source>
</reference>
<accession>A0A7H1Q3Q5</accession>
<evidence type="ECO:0000313" key="2">
    <source>
        <dbReference type="EMBL" id="QNT94935.1"/>
    </source>
</evidence>
<dbReference type="EMBL" id="CP051006">
    <property type="protein sequence ID" value="QNT94935.1"/>
    <property type="molecule type" value="Genomic_DNA"/>
</dbReference>
<feature type="compositionally biased region" description="Polar residues" evidence="1">
    <location>
        <begin position="11"/>
        <end position="20"/>
    </location>
</feature>
<sequence length="77" mass="8376">MGCNCGKNRQARQNGDTSSVPKPEMFEAVIPGGKVVFKHSNVETVKAIANRYLDAQVREQSSGRIVHTSTKQSATTQ</sequence>
<organism evidence="2 3">
    <name type="scientific">Streptomyces griseofuscus</name>
    <dbReference type="NCBI Taxonomy" id="146922"/>
    <lineage>
        <taxon>Bacteria</taxon>
        <taxon>Bacillati</taxon>
        <taxon>Actinomycetota</taxon>
        <taxon>Actinomycetes</taxon>
        <taxon>Kitasatosporales</taxon>
        <taxon>Streptomycetaceae</taxon>
        <taxon>Streptomyces</taxon>
    </lineage>
</organism>
<protein>
    <submittedName>
        <fullName evidence="2">Uncharacterized protein</fullName>
    </submittedName>
</protein>
<evidence type="ECO:0000313" key="3">
    <source>
        <dbReference type="Proteomes" id="UP000516422"/>
    </source>
</evidence>
<dbReference type="GeneID" id="91464213"/>
<dbReference type="RefSeq" id="WP_037653616.1">
    <property type="nucleotide sequence ID" value="NZ_CP051006.1"/>
</dbReference>
<name>A0A7H1Q3Q5_9ACTN</name>
<dbReference type="Proteomes" id="UP000516422">
    <property type="component" value="Chromosome"/>
</dbReference>